<feature type="chain" id="PRO_5022984567" evidence="1">
    <location>
        <begin position="21"/>
        <end position="59"/>
    </location>
</feature>
<proteinExistence type="predicted"/>
<keyword evidence="3" id="KW-1185">Reference proteome</keyword>
<feature type="signal peptide" evidence="1">
    <location>
        <begin position="1"/>
        <end position="20"/>
    </location>
</feature>
<keyword evidence="1" id="KW-0732">Signal</keyword>
<evidence type="ECO:0000313" key="3">
    <source>
        <dbReference type="Proteomes" id="UP000317977"/>
    </source>
</evidence>
<evidence type="ECO:0000256" key="1">
    <source>
        <dbReference type="SAM" id="SignalP"/>
    </source>
</evidence>
<dbReference type="EMBL" id="SJPX01000002">
    <property type="protein sequence ID" value="TWU56351.1"/>
    <property type="molecule type" value="Genomic_DNA"/>
</dbReference>
<evidence type="ECO:0000313" key="2">
    <source>
        <dbReference type="EMBL" id="TWU56351.1"/>
    </source>
</evidence>
<protein>
    <submittedName>
        <fullName evidence="2">Uncharacterized protein</fullName>
    </submittedName>
</protein>
<sequence length="59" mass="6493" precursor="true">MRWSLFFSFTVLLFSASCLTGCSDGSGRTLLAMPEGEEIEALRKLSTERLPPESAAPKR</sequence>
<dbReference type="AlphaFoldDB" id="A0A5C6F9Y5"/>
<dbReference type="PROSITE" id="PS51257">
    <property type="entry name" value="PROKAR_LIPOPROTEIN"/>
    <property type="match status" value="1"/>
</dbReference>
<organism evidence="2 3">
    <name type="scientific">Rubripirellula reticaptiva</name>
    <dbReference type="NCBI Taxonomy" id="2528013"/>
    <lineage>
        <taxon>Bacteria</taxon>
        <taxon>Pseudomonadati</taxon>
        <taxon>Planctomycetota</taxon>
        <taxon>Planctomycetia</taxon>
        <taxon>Pirellulales</taxon>
        <taxon>Pirellulaceae</taxon>
        <taxon>Rubripirellula</taxon>
    </lineage>
</organism>
<dbReference type="Proteomes" id="UP000317977">
    <property type="component" value="Unassembled WGS sequence"/>
</dbReference>
<comment type="caution">
    <text evidence="2">The sequence shown here is derived from an EMBL/GenBank/DDBJ whole genome shotgun (WGS) entry which is preliminary data.</text>
</comment>
<accession>A0A5C6F9Y5</accession>
<name>A0A5C6F9Y5_9BACT</name>
<gene>
    <name evidence="2" type="ORF">Poly59_26550</name>
</gene>
<reference evidence="2 3" key="1">
    <citation type="submission" date="2019-02" db="EMBL/GenBank/DDBJ databases">
        <title>Deep-cultivation of Planctomycetes and their phenomic and genomic characterization uncovers novel biology.</title>
        <authorList>
            <person name="Wiegand S."/>
            <person name="Jogler M."/>
            <person name="Boedeker C."/>
            <person name="Pinto D."/>
            <person name="Vollmers J."/>
            <person name="Rivas-Marin E."/>
            <person name="Kohn T."/>
            <person name="Peeters S.H."/>
            <person name="Heuer A."/>
            <person name="Rast P."/>
            <person name="Oberbeckmann S."/>
            <person name="Bunk B."/>
            <person name="Jeske O."/>
            <person name="Meyerdierks A."/>
            <person name="Storesund J.E."/>
            <person name="Kallscheuer N."/>
            <person name="Luecker S."/>
            <person name="Lage O.M."/>
            <person name="Pohl T."/>
            <person name="Merkel B.J."/>
            <person name="Hornburger P."/>
            <person name="Mueller R.-W."/>
            <person name="Bruemmer F."/>
            <person name="Labrenz M."/>
            <person name="Spormann A.M."/>
            <person name="Op Den Camp H."/>
            <person name="Overmann J."/>
            <person name="Amann R."/>
            <person name="Jetten M.S.M."/>
            <person name="Mascher T."/>
            <person name="Medema M.H."/>
            <person name="Devos D.P."/>
            <person name="Kaster A.-K."/>
            <person name="Ovreas L."/>
            <person name="Rohde M."/>
            <person name="Galperin M.Y."/>
            <person name="Jogler C."/>
        </authorList>
    </citation>
    <scope>NUCLEOTIDE SEQUENCE [LARGE SCALE GENOMIC DNA]</scope>
    <source>
        <strain evidence="2 3">Poly59</strain>
    </source>
</reference>